<evidence type="ECO:0000256" key="1">
    <source>
        <dbReference type="SAM" id="MobiDB-lite"/>
    </source>
</evidence>
<dbReference type="RefSeq" id="WP_376812709.1">
    <property type="nucleotide sequence ID" value="NZ_JBHSDY010000005.1"/>
</dbReference>
<sequence length="194" mass="21849">MAIKNPVSFSRIVSVEPLTADEMRAIQQALCKPGIDTSHHEQEIAHLIAQFRAKRAVMQGPTLRTQQAYARRLRKYYKRTQSLPEPQAVPFMVKAAVVNGAPVGTALQEYEQQVSATRHTPGQPAQPDRDALIRNLYNLFHSTGASRPHAEQKTRDVLVACGIFQQDQDPDSNQDPGGMRRARNRAIKRMKNRK</sequence>
<accession>A0ABV8RZD7</accession>
<dbReference type="EMBL" id="JBHSDY010000005">
    <property type="protein sequence ID" value="MFC4298150.1"/>
    <property type="molecule type" value="Genomic_DNA"/>
</dbReference>
<keyword evidence="3" id="KW-1185">Reference proteome</keyword>
<feature type="compositionally biased region" description="Low complexity" evidence="1">
    <location>
        <begin position="165"/>
        <end position="176"/>
    </location>
</feature>
<evidence type="ECO:0000313" key="2">
    <source>
        <dbReference type="EMBL" id="MFC4298150.1"/>
    </source>
</evidence>
<reference evidence="3" key="1">
    <citation type="journal article" date="2019" name="Int. J. Syst. Evol. Microbiol.">
        <title>The Global Catalogue of Microorganisms (GCM) 10K type strain sequencing project: providing services to taxonomists for standard genome sequencing and annotation.</title>
        <authorList>
            <consortium name="The Broad Institute Genomics Platform"/>
            <consortium name="The Broad Institute Genome Sequencing Center for Infectious Disease"/>
            <person name="Wu L."/>
            <person name="Ma J."/>
        </authorList>
    </citation>
    <scope>NUCLEOTIDE SEQUENCE [LARGE SCALE GENOMIC DNA]</scope>
    <source>
        <strain evidence="3">CGMCC 1.19029</strain>
    </source>
</reference>
<organism evidence="2 3">
    <name type="scientific">Castellaniella hirudinis</name>
    <dbReference type="NCBI Taxonomy" id="1144617"/>
    <lineage>
        <taxon>Bacteria</taxon>
        <taxon>Pseudomonadati</taxon>
        <taxon>Pseudomonadota</taxon>
        <taxon>Betaproteobacteria</taxon>
        <taxon>Burkholderiales</taxon>
        <taxon>Alcaligenaceae</taxon>
        <taxon>Castellaniella</taxon>
    </lineage>
</organism>
<proteinExistence type="predicted"/>
<comment type="caution">
    <text evidence="2">The sequence shown here is derived from an EMBL/GenBank/DDBJ whole genome shotgun (WGS) entry which is preliminary data.</text>
</comment>
<evidence type="ECO:0008006" key="4">
    <source>
        <dbReference type="Google" id="ProtNLM"/>
    </source>
</evidence>
<dbReference type="Proteomes" id="UP001595756">
    <property type="component" value="Unassembled WGS sequence"/>
</dbReference>
<feature type="compositionally biased region" description="Basic residues" evidence="1">
    <location>
        <begin position="180"/>
        <end position="194"/>
    </location>
</feature>
<gene>
    <name evidence="2" type="ORF">ACFO0J_08885</name>
</gene>
<evidence type="ECO:0000313" key="3">
    <source>
        <dbReference type="Proteomes" id="UP001595756"/>
    </source>
</evidence>
<protein>
    <recommendedName>
        <fullName evidence="4">ProQ/FINO family protein</fullName>
    </recommendedName>
</protein>
<name>A0ABV8RZD7_9BURK</name>
<feature type="region of interest" description="Disordered" evidence="1">
    <location>
        <begin position="165"/>
        <end position="194"/>
    </location>
</feature>